<proteinExistence type="predicted"/>
<dbReference type="CDD" id="cd09917">
    <property type="entry name" value="F-box_SF"/>
    <property type="match status" value="1"/>
</dbReference>
<reference evidence="2" key="1">
    <citation type="journal article" date="2013" name="Genetics">
        <title>The draft genome and transcriptome of Panagrellus redivivus are shaped by the harsh demands of a free-living lifestyle.</title>
        <authorList>
            <person name="Srinivasan J."/>
            <person name="Dillman A.R."/>
            <person name="Macchietto M.G."/>
            <person name="Heikkinen L."/>
            <person name="Lakso M."/>
            <person name="Fracchia K.M."/>
            <person name="Antoshechkin I."/>
            <person name="Mortazavi A."/>
            <person name="Wong G."/>
            <person name="Sternberg P.W."/>
        </authorList>
    </citation>
    <scope>NUCLEOTIDE SEQUENCE [LARGE SCALE GENOMIC DNA]</scope>
    <source>
        <strain evidence="2">MT8872</strain>
    </source>
</reference>
<reference evidence="3" key="2">
    <citation type="submission" date="2020-10" db="UniProtKB">
        <authorList>
            <consortium name="WormBaseParasite"/>
        </authorList>
    </citation>
    <scope>IDENTIFICATION</scope>
</reference>
<dbReference type="SUPFAM" id="SSF81383">
    <property type="entry name" value="F-box domain"/>
    <property type="match status" value="1"/>
</dbReference>
<evidence type="ECO:0000313" key="2">
    <source>
        <dbReference type="Proteomes" id="UP000492821"/>
    </source>
</evidence>
<evidence type="ECO:0000313" key="3">
    <source>
        <dbReference type="WBParaSite" id="Pan_g7889.t1"/>
    </source>
</evidence>
<sequence>MEKLPVNVLQKIGTYLPPLDRLTLQEVNHHFKDVFSTWLDVTIEIRCDDYSDNVSASRIGFAFPRAKNSKAIYHVKVTGPEGRSHRIRTTFERSAGKALKQLLGRLPKLEELTIWDACLGPEFAQTASQLESVQVLRLWNCSRYFEKKSYSQKSIKALLALPKLKSILVLDSTSAAASAASRGAAFSKDLALTIRAPIDNLQLAGLHLPLKALEAIAVNLGPSLTRLSIGCTYGKKRKRLLYLKTLQTMTNITDLDLPPFIFHLSEIPVPDAIVQILLDTLPLRAFGFRHYNSSVLFRFIEYWMPVKIRVLRIHHNANRIPNFAQLGTEPAETWPEKKTSVASHYSVLSSSRSSIGSSENNNSIHKETLMIAAKKSTLSSTSSLSQRKLTIFAIEEAKKRTQHLRKRTYNNVDVIYTQECQAGQEVLGRMAEPMRSPHVYSKTTKREVRVIKGDLVRPIPLASLGMESDYEDWDD</sequence>
<dbReference type="InterPro" id="IPR036047">
    <property type="entry name" value="F-box-like_dom_sf"/>
</dbReference>
<dbReference type="PROSITE" id="PS50181">
    <property type="entry name" value="FBOX"/>
    <property type="match status" value="1"/>
</dbReference>
<dbReference type="InterPro" id="IPR032675">
    <property type="entry name" value="LRR_dom_sf"/>
</dbReference>
<evidence type="ECO:0000259" key="1">
    <source>
        <dbReference type="PROSITE" id="PS50181"/>
    </source>
</evidence>
<organism evidence="2 3">
    <name type="scientific">Panagrellus redivivus</name>
    <name type="common">Microworm</name>
    <dbReference type="NCBI Taxonomy" id="6233"/>
    <lineage>
        <taxon>Eukaryota</taxon>
        <taxon>Metazoa</taxon>
        <taxon>Ecdysozoa</taxon>
        <taxon>Nematoda</taxon>
        <taxon>Chromadorea</taxon>
        <taxon>Rhabditida</taxon>
        <taxon>Tylenchina</taxon>
        <taxon>Panagrolaimomorpha</taxon>
        <taxon>Panagrolaimoidea</taxon>
        <taxon>Panagrolaimidae</taxon>
        <taxon>Panagrellus</taxon>
    </lineage>
</organism>
<feature type="domain" description="F-box" evidence="1">
    <location>
        <begin position="1"/>
        <end position="46"/>
    </location>
</feature>
<dbReference type="AlphaFoldDB" id="A0A7E4W8Z7"/>
<accession>A0A7E4W8Z7</accession>
<name>A0A7E4W8Z7_PANRE</name>
<dbReference type="Gene3D" id="3.80.10.10">
    <property type="entry name" value="Ribonuclease Inhibitor"/>
    <property type="match status" value="1"/>
</dbReference>
<dbReference type="SUPFAM" id="SSF52047">
    <property type="entry name" value="RNI-like"/>
    <property type="match status" value="1"/>
</dbReference>
<protein>
    <submittedName>
        <fullName evidence="3">F-box domain-containing protein</fullName>
    </submittedName>
</protein>
<keyword evidence="2" id="KW-1185">Reference proteome</keyword>
<dbReference type="WBParaSite" id="Pan_g7889.t1">
    <property type="protein sequence ID" value="Pan_g7889.t1"/>
    <property type="gene ID" value="Pan_g7889"/>
</dbReference>
<dbReference type="InterPro" id="IPR001810">
    <property type="entry name" value="F-box_dom"/>
</dbReference>
<dbReference type="Proteomes" id="UP000492821">
    <property type="component" value="Unassembled WGS sequence"/>
</dbReference>